<evidence type="ECO:0000259" key="4">
    <source>
        <dbReference type="PROSITE" id="PS50004"/>
    </source>
</evidence>
<accession>I1NWN3</accession>
<dbReference type="EnsemblPlants" id="ORGLA02G0013900.1">
    <property type="protein sequence ID" value="ORGLA02G0013900.1"/>
    <property type="gene ID" value="ORGLA02G0013900"/>
</dbReference>
<feature type="compositionally biased region" description="Basic residues" evidence="3">
    <location>
        <begin position="765"/>
        <end position="774"/>
    </location>
</feature>
<evidence type="ECO:0000313" key="6">
    <source>
        <dbReference type="Proteomes" id="UP000007306"/>
    </source>
</evidence>
<feature type="compositionally biased region" description="Basic and acidic residues" evidence="3">
    <location>
        <begin position="580"/>
        <end position="602"/>
    </location>
</feature>
<feature type="compositionally biased region" description="Basic and acidic residues" evidence="3">
    <location>
        <begin position="394"/>
        <end position="404"/>
    </location>
</feature>
<dbReference type="PANTHER" id="PTHR18896">
    <property type="entry name" value="PHOSPHOLIPASE D"/>
    <property type="match status" value="1"/>
</dbReference>
<sequence length="910" mass="99405">VVSLASPRSGRAPVIMSWSGELSPPAAASGTRLLHGDLDLTIHEARGLPNMDFLSTLLRRLCLCLRPPARRPSPGQSRGSVPADDDGRRQPHGHHLLPTSDPYAAVVVAGNTLARTHVVRNSEDPEWSTHVLLHLAHHATGVAFHVKDADPFGSDLIGVAILPAADVLAAAAAPIVRRELPLYRPDGRGRPKPSSAIVITASFVPAGEHQSIYDAEHGGVPAAYFPARRGCEVKLYQDAHVAGGELDGVRRRGVFEPGRCWEDMCLAVLGAQHLVYVAGWSVNTKVRLVREAMSPEMAAKVEEVRTTATDDDDNPVAAEGMSLGALLKYKSQEGVRVCLLVWDDKTSRDTFFLKTGGLMQTHDEETKKFFKDSSVICLLSPRYPSNKLSMAKQKRADRGDDVHAAPEVPAGGHAGVGEHAADHGVPRRPRPRRGALRHAVAQALRRPRHRLLRRRLQPRDPAGGEQGRRRRRGAAAAVARHALPRRRAGGVRRAGELRAAVEEGDEAVQKGQGALEGRRLAQARAHLLDPQPLRLRRRRRRRRRQPPLRLARWSPRLLERSGVPVSGLWISERIASLLGDKKDGGEAPGVRQERDGGAEHPHGVRPGDPVGEALHLHREPVLHRIILRMAILQAPRRCWKSGADGDRAEGGEQDRRRREVRRVHRDPDVAGGGSNLGPHPGDPLLAEADDAGDVRGDRGGDQGGGDGGRGAPAGLPQLLLPRQAGGGGGGGGGLAGARAQPGGQQRAAAPAVHDLRALQGDDRGRRVRHRRLRQHQPALSRRLARHRDRRRRLPAQSPRRRRRRRRPGVRLQDVAVGGAPGQQRVAGAEVAGVAGVREAGERDSGGELEEVRRRRRRCRHAGAPHEVPGGRRRRRQDQRVARARVLPRRRREDPWLHQQQLLGLSHHVGM</sequence>
<keyword evidence="1" id="KW-0677">Repeat</keyword>
<feature type="region of interest" description="Disordered" evidence="3">
    <location>
        <begin position="69"/>
        <end position="99"/>
    </location>
</feature>
<feature type="compositionally biased region" description="Low complexity" evidence="3">
    <location>
        <begin position="736"/>
        <end position="751"/>
    </location>
</feature>
<feature type="compositionally biased region" description="Basic residues" evidence="3">
    <location>
        <begin position="870"/>
        <end position="880"/>
    </location>
</feature>
<dbReference type="InterPro" id="IPR000008">
    <property type="entry name" value="C2_dom"/>
</dbReference>
<dbReference type="SUPFAM" id="SSF49562">
    <property type="entry name" value="C2 domain (Calcium/lipid-binding domain, CaLB)"/>
    <property type="match status" value="1"/>
</dbReference>
<dbReference type="Pfam" id="PF00168">
    <property type="entry name" value="C2"/>
    <property type="match status" value="1"/>
</dbReference>
<evidence type="ECO:0000256" key="1">
    <source>
        <dbReference type="ARBA" id="ARBA00022737"/>
    </source>
</evidence>
<feature type="compositionally biased region" description="Basic and acidic residues" evidence="3">
    <location>
        <begin position="643"/>
        <end position="657"/>
    </location>
</feature>
<feature type="compositionally biased region" description="Gly residues" evidence="3">
    <location>
        <begin position="701"/>
        <end position="711"/>
    </location>
</feature>
<dbReference type="GO" id="GO:0009395">
    <property type="term" value="P:phospholipid catabolic process"/>
    <property type="evidence" value="ECO:0007669"/>
    <property type="project" value="TreeGrafter"/>
</dbReference>
<evidence type="ECO:0000256" key="3">
    <source>
        <dbReference type="SAM" id="MobiDB-lite"/>
    </source>
</evidence>
<feature type="compositionally biased region" description="Basic residues" evidence="3">
    <location>
        <begin position="782"/>
        <end position="808"/>
    </location>
</feature>
<keyword evidence="6" id="KW-1185">Reference proteome</keyword>
<evidence type="ECO:0000256" key="2">
    <source>
        <dbReference type="ARBA" id="ARBA00023098"/>
    </source>
</evidence>
<feature type="compositionally biased region" description="Low complexity" evidence="3">
    <location>
        <begin position="712"/>
        <end position="723"/>
    </location>
</feature>
<feature type="compositionally biased region" description="Basic residues" evidence="3">
    <location>
        <begin position="853"/>
        <end position="862"/>
    </location>
</feature>
<dbReference type="InterPro" id="IPR035892">
    <property type="entry name" value="C2_domain_sf"/>
</dbReference>
<proteinExistence type="predicted"/>
<protein>
    <recommendedName>
        <fullName evidence="4">C2 domain-containing protein</fullName>
    </recommendedName>
</protein>
<dbReference type="OMA" id="RCRHAGA"/>
<name>I1NWN3_ORYGL</name>
<dbReference type="AlphaFoldDB" id="I1NWN3"/>
<reference evidence="5 6" key="2">
    <citation type="submission" date="2018-04" db="EMBL/GenBank/DDBJ databases">
        <title>OglaRS2 (Oryza glaberrima Reference Sequence Version 2).</title>
        <authorList>
            <person name="Zhang J."/>
            <person name="Kudrna D."/>
            <person name="Lee S."/>
            <person name="Talag J."/>
            <person name="Rajasekar S."/>
            <person name="Wing R.A."/>
        </authorList>
    </citation>
    <scope>NUCLEOTIDE SEQUENCE [LARGE SCALE GENOMIC DNA]</scope>
    <source>
        <strain evidence="5 6">cv. IRGC 96717</strain>
    </source>
</reference>
<dbReference type="STRING" id="4538.I1NWN3"/>
<feature type="region of interest" description="Disordered" evidence="3">
    <location>
        <begin position="388"/>
        <end position="433"/>
    </location>
</feature>
<feature type="region of interest" description="Disordered" evidence="3">
    <location>
        <begin position="580"/>
        <end position="611"/>
    </location>
</feature>
<feature type="region of interest" description="Disordered" evidence="3">
    <location>
        <begin position="640"/>
        <end position="823"/>
    </location>
</feature>
<dbReference type="SMART" id="SM00239">
    <property type="entry name" value="C2"/>
    <property type="match status" value="1"/>
</dbReference>
<feature type="compositionally biased region" description="Basic and acidic residues" evidence="3">
    <location>
        <begin position="838"/>
        <end position="852"/>
    </location>
</feature>
<reference evidence="5" key="1">
    <citation type="submission" date="2015-06" db="UniProtKB">
        <authorList>
            <consortium name="EnsemblPlants"/>
        </authorList>
    </citation>
    <scope>IDENTIFICATION</scope>
</reference>
<dbReference type="Gene3D" id="2.60.40.150">
    <property type="entry name" value="C2 domain"/>
    <property type="match status" value="1"/>
</dbReference>
<dbReference type="PROSITE" id="PS50004">
    <property type="entry name" value="C2"/>
    <property type="match status" value="1"/>
</dbReference>
<dbReference type="Gramene" id="ORGLA02G0013900.1">
    <property type="protein sequence ID" value="ORGLA02G0013900.1"/>
    <property type="gene ID" value="ORGLA02G0013900"/>
</dbReference>
<organism evidence="5 6">
    <name type="scientific">Oryza glaberrima</name>
    <name type="common">African rice</name>
    <dbReference type="NCBI Taxonomy" id="4538"/>
    <lineage>
        <taxon>Eukaryota</taxon>
        <taxon>Viridiplantae</taxon>
        <taxon>Streptophyta</taxon>
        <taxon>Embryophyta</taxon>
        <taxon>Tracheophyta</taxon>
        <taxon>Spermatophyta</taxon>
        <taxon>Magnoliopsida</taxon>
        <taxon>Liliopsida</taxon>
        <taxon>Poales</taxon>
        <taxon>Poaceae</taxon>
        <taxon>BOP clade</taxon>
        <taxon>Oryzoideae</taxon>
        <taxon>Oryzeae</taxon>
        <taxon>Oryzinae</taxon>
        <taxon>Oryza</taxon>
    </lineage>
</organism>
<dbReference type="Proteomes" id="UP000007306">
    <property type="component" value="Chromosome 2"/>
</dbReference>
<feature type="compositionally biased region" description="Gly residues" evidence="3">
    <location>
        <begin position="724"/>
        <end position="735"/>
    </location>
</feature>
<feature type="region of interest" description="Disordered" evidence="3">
    <location>
        <begin position="450"/>
        <end position="476"/>
    </location>
</feature>
<dbReference type="eggNOG" id="KOG1329">
    <property type="taxonomic scope" value="Eukaryota"/>
</dbReference>
<dbReference type="GO" id="GO:0004630">
    <property type="term" value="F:phospholipase D activity"/>
    <property type="evidence" value="ECO:0007669"/>
    <property type="project" value="TreeGrafter"/>
</dbReference>
<feature type="domain" description="C2" evidence="4">
    <location>
        <begin position="18"/>
        <end position="177"/>
    </location>
</feature>
<dbReference type="CDD" id="cd04015">
    <property type="entry name" value="C2_plant_PLD"/>
    <property type="match status" value="1"/>
</dbReference>
<dbReference type="InterPro" id="IPR015679">
    <property type="entry name" value="PLipase_D_fam"/>
</dbReference>
<keyword evidence="2" id="KW-0443">Lipid metabolism</keyword>
<dbReference type="PANTHER" id="PTHR18896:SF70">
    <property type="entry name" value="OS02G0120200 PROTEIN"/>
    <property type="match status" value="1"/>
</dbReference>
<feature type="compositionally biased region" description="Basic and acidic residues" evidence="3">
    <location>
        <begin position="753"/>
        <end position="764"/>
    </location>
</feature>
<dbReference type="GO" id="GO:0005886">
    <property type="term" value="C:plasma membrane"/>
    <property type="evidence" value="ECO:0007669"/>
    <property type="project" value="TreeGrafter"/>
</dbReference>
<evidence type="ECO:0000313" key="5">
    <source>
        <dbReference type="EnsemblPlants" id="ORGLA02G0013900.1"/>
    </source>
</evidence>
<dbReference type="HOGENOM" id="CLU_319429_0_0_1"/>
<feature type="region of interest" description="Disordered" evidence="3">
    <location>
        <begin position="837"/>
        <end position="880"/>
    </location>
</feature>